<dbReference type="EMBL" id="QXGA01003309">
    <property type="protein sequence ID" value="KAE9084805.1"/>
    <property type="molecule type" value="Genomic_DNA"/>
</dbReference>
<evidence type="ECO:0000313" key="9">
    <source>
        <dbReference type="EMBL" id="KAE9286712.1"/>
    </source>
</evidence>
<name>A0A6A3DM59_9STRA</name>
<dbReference type="EMBL" id="QXGF01003259">
    <property type="protein sequence ID" value="KAE8921985.1"/>
    <property type="molecule type" value="Genomic_DNA"/>
</dbReference>
<reference evidence="10 11" key="1">
    <citation type="submission" date="2018-08" db="EMBL/GenBank/DDBJ databases">
        <title>Genomic investigation of the strawberry pathogen Phytophthora fragariae indicates pathogenicity is determined by transcriptional variation in three key races.</title>
        <authorList>
            <person name="Adams T.M."/>
            <person name="Armitage A.D."/>
            <person name="Sobczyk M.K."/>
            <person name="Bates H.J."/>
            <person name="Dunwell J.M."/>
            <person name="Nellist C.F."/>
            <person name="Harrison R.J."/>
        </authorList>
    </citation>
    <scope>NUCLEOTIDE SEQUENCE [LARGE SCALE GENOMIC DNA]</scope>
    <source>
        <strain evidence="8 12">A4</strain>
        <strain evidence="7 11">NOV-27</strain>
        <strain evidence="6 13">NOV-5</strain>
        <strain evidence="5 14">NOV-71</strain>
        <strain evidence="9 16">NOV-77</strain>
        <strain evidence="2 10">NOV-9</strain>
        <strain evidence="4 17">ONT-3</strain>
        <strain evidence="3 15">SCRP245</strain>
    </source>
</reference>
<evidence type="ECO:0000313" key="7">
    <source>
        <dbReference type="EMBL" id="KAE9171900.1"/>
    </source>
</evidence>
<protein>
    <submittedName>
        <fullName evidence="2">Uncharacterized protein</fullName>
    </submittedName>
</protein>
<sequence>MSTEVEPSQGRPPGGAVEPHDPGNPNSGRLEEEGSRVEALTQDSIVAETQQSQETEEKEFLQEETDDNTSNVTAAA</sequence>
<evidence type="ECO:0000313" key="17">
    <source>
        <dbReference type="Proteomes" id="UP000488956"/>
    </source>
</evidence>
<evidence type="ECO:0000313" key="3">
    <source>
        <dbReference type="EMBL" id="KAE8972143.1"/>
    </source>
</evidence>
<proteinExistence type="predicted"/>
<dbReference type="EMBL" id="QXFY01003282">
    <property type="protein sequence ID" value="KAE9286712.1"/>
    <property type="molecule type" value="Genomic_DNA"/>
</dbReference>
<evidence type="ECO:0000313" key="4">
    <source>
        <dbReference type="EMBL" id="KAE9069582.1"/>
    </source>
</evidence>
<dbReference type="Proteomes" id="UP000460718">
    <property type="component" value="Unassembled WGS sequence"/>
</dbReference>
<dbReference type="EMBL" id="QXFX01003347">
    <property type="protein sequence ID" value="KAE9069582.1"/>
    <property type="molecule type" value="Genomic_DNA"/>
</dbReference>
<organism evidence="2 10">
    <name type="scientific">Phytophthora fragariae</name>
    <dbReference type="NCBI Taxonomy" id="53985"/>
    <lineage>
        <taxon>Eukaryota</taxon>
        <taxon>Sar</taxon>
        <taxon>Stramenopiles</taxon>
        <taxon>Oomycota</taxon>
        <taxon>Peronosporomycetes</taxon>
        <taxon>Peronosporales</taxon>
        <taxon>Peronosporaceae</taxon>
        <taxon>Phytophthora</taxon>
    </lineage>
</organism>
<dbReference type="Proteomes" id="UP000433483">
    <property type="component" value="Unassembled WGS sequence"/>
</dbReference>
<comment type="caution">
    <text evidence="2">The sequence shown here is derived from an EMBL/GenBank/DDBJ whole genome shotgun (WGS) entry which is preliminary data.</text>
</comment>
<keyword evidence="11" id="KW-1185">Reference proteome</keyword>
<gene>
    <name evidence="8" type="ORF">PF001_g26150</name>
    <name evidence="7" type="ORF">PF005_g26953</name>
    <name evidence="6" type="ORF">PF006_g26397</name>
    <name evidence="5" type="ORF">PF007_g26721</name>
    <name evidence="9" type="ORF">PF008_g26602</name>
    <name evidence="2" type="ORF">PF009_g27741</name>
    <name evidence="4" type="ORF">PF010_g26605</name>
    <name evidence="3" type="ORF">PF011_g25753</name>
</gene>
<evidence type="ECO:0000313" key="11">
    <source>
        <dbReference type="Proteomes" id="UP000433483"/>
    </source>
</evidence>
<accession>A0A6A3DM59</accession>
<dbReference type="Proteomes" id="UP000488956">
    <property type="component" value="Unassembled WGS sequence"/>
</dbReference>
<dbReference type="Proteomes" id="UP000486351">
    <property type="component" value="Unassembled WGS sequence"/>
</dbReference>
<evidence type="ECO:0000313" key="13">
    <source>
        <dbReference type="Proteomes" id="UP000440732"/>
    </source>
</evidence>
<evidence type="ECO:0000313" key="6">
    <source>
        <dbReference type="EMBL" id="KAE9084805.1"/>
    </source>
</evidence>
<dbReference type="Proteomes" id="UP000440732">
    <property type="component" value="Unassembled WGS sequence"/>
</dbReference>
<evidence type="ECO:0000313" key="8">
    <source>
        <dbReference type="EMBL" id="KAE9276390.1"/>
    </source>
</evidence>
<dbReference type="AlphaFoldDB" id="A0A6A3DM59"/>
<evidence type="ECO:0000313" key="16">
    <source>
        <dbReference type="Proteomes" id="UP000486351"/>
    </source>
</evidence>
<dbReference type="Proteomes" id="UP000437068">
    <property type="component" value="Unassembled WGS sequence"/>
</dbReference>
<evidence type="ECO:0000313" key="2">
    <source>
        <dbReference type="EMBL" id="KAE8921985.1"/>
    </source>
</evidence>
<evidence type="ECO:0000256" key="1">
    <source>
        <dbReference type="SAM" id="MobiDB-lite"/>
    </source>
</evidence>
<dbReference type="Proteomes" id="UP000429523">
    <property type="component" value="Unassembled WGS sequence"/>
</dbReference>
<evidence type="ECO:0000313" key="14">
    <source>
        <dbReference type="Proteomes" id="UP000441208"/>
    </source>
</evidence>
<evidence type="ECO:0000313" key="5">
    <source>
        <dbReference type="EMBL" id="KAE9070997.1"/>
    </source>
</evidence>
<evidence type="ECO:0000313" key="10">
    <source>
        <dbReference type="Proteomes" id="UP000429523"/>
    </source>
</evidence>
<dbReference type="EMBL" id="QXFZ01003146">
    <property type="protein sequence ID" value="KAE9070997.1"/>
    <property type="molecule type" value="Genomic_DNA"/>
</dbReference>
<feature type="compositionally biased region" description="Acidic residues" evidence="1">
    <location>
        <begin position="54"/>
        <end position="67"/>
    </location>
</feature>
<dbReference type="EMBL" id="QXGB01003241">
    <property type="protein sequence ID" value="KAE9171900.1"/>
    <property type="molecule type" value="Genomic_DNA"/>
</dbReference>
<dbReference type="OrthoDB" id="127600at2759"/>
<feature type="region of interest" description="Disordered" evidence="1">
    <location>
        <begin position="1"/>
        <end position="76"/>
    </location>
</feature>
<evidence type="ECO:0000313" key="15">
    <source>
        <dbReference type="Proteomes" id="UP000460718"/>
    </source>
</evidence>
<evidence type="ECO:0000313" key="12">
    <source>
        <dbReference type="Proteomes" id="UP000437068"/>
    </source>
</evidence>
<dbReference type="Proteomes" id="UP000441208">
    <property type="component" value="Unassembled WGS sequence"/>
</dbReference>
<dbReference type="EMBL" id="QXFW01003226">
    <property type="protein sequence ID" value="KAE8972143.1"/>
    <property type="molecule type" value="Genomic_DNA"/>
</dbReference>
<dbReference type="EMBL" id="QXGE01003211">
    <property type="protein sequence ID" value="KAE9276390.1"/>
    <property type="molecule type" value="Genomic_DNA"/>
</dbReference>